<keyword evidence="6" id="KW-0472">Membrane</keyword>
<evidence type="ECO:0000313" key="12">
    <source>
        <dbReference type="EMBL" id="SCU70595.1"/>
    </source>
</evidence>
<feature type="signal peptide" evidence="10">
    <location>
        <begin position="1"/>
        <end position="19"/>
    </location>
</feature>
<comment type="function">
    <text evidence="1">VSG forms a coat on the surface of the parasite. The trypanosome evades the immune response of the host by expressing a series of antigenically distinct VSGs from an estimated 1000 VSG genes.</text>
</comment>
<dbReference type="GO" id="GO:0098552">
    <property type="term" value="C:side of membrane"/>
    <property type="evidence" value="ECO:0007669"/>
    <property type="project" value="UniProtKB-KW"/>
</dbReference>
<evidence type="ECO:0000256" key="5">
    <source>
        <dbReference type="ARBA" id="ARBA00022729"/>
    </source>
</evidence>
<dbReference type="RefSeq" id="XP_067081375.1">
    <property type="nucleotide sequence ID" value="XM_067225274.1"/>
</dbReference>
<keyword evidence="4" id="KW-0336">GPI-anchor</keyword>
<evidence type="ECO:0000256" key="7">
    <source>
        <dbReference type="ARBA" id="ARBA00023180"/>
    </source>
</evidence>
<evidence type="ECO:0000256" key="10">
    <source>
        <dbReference type="SAM" id="SignalP"/>
    </source>
</evidence>
<keyword evidence="3" id="KW-1003">Cell membrane</keyword>
<evidence type="ECO:0000256" key="4">
    <source>
        <dbReference type="ARBA" id="ARBA00022622"/>
    </source>
</evidence>
<organism evidence="12 13">
    <name type="scientific">Trypanosoma equiperdum</name>
    <dbReference type="NCBI Taxonomy" id="5694"/>
    <lineage>
        <taxon>Eukaryota</taxon>
        <taxon>Discoba</taxon>
        <taxon>Euglenozoa</taxon>
        <taxon>Kinetoplastea</taxon>
        <taxon>Metakinetoplastina</taxon>
        <taxon>Trypanosomatida</taxon>
        <taxon>Trypanosomatidae</taxon>
        <taxon>Trypanosoma</taxon>
    </lineage>
</organism>
<evidence type="ECO:0000313" key="13">
    <source>
        <dbReference type="Proteomes" id="UP000195570"/>
    </source>
</evidence>
<evidence type="ECO:0000259" key="11">
    <source>
        <dbReference type="Pfam" id="PF13206"/>
    </source>
</evidence>
<feature type="region of interest" description="Disordered" evidence="9">
    <location>
        <begin position="192"/>
        <end position="214"/>
    </location>
</feature>
<keyword evidence="7" id="KW-0325">Glycoprotein</keyword>
<protein>
    <submittedName>
        <fullName evidence="12">Trypanosomal VSG domain containing protein, putative</fullName>
    </submittedName>
</protein>
<comment type="subcellular location">
    <subcellularLocation>
        <location evidence="2">Cell membrane</location>
        <topology evidence="2">Lipid-anchor</topology>
        <topology evidence="2">GPI-anchor</topology>
    </subcellularLocation>
</comment>
<name>A0A1G4IE30_TRYEQ</name>
<proteinExistence type="predicted"/>
<evidence type="ECO:0000256" key="3">
    <source>
        <dbReference type="ARBA" id="ARBA00022475"/>
    </source>
</evidence>
<dbReference type="Pfam" id="PF13206">
    <property type="entry name" value="VSG_B"/>
    <property type="match status" value="1"/>
</dbReference>
<accession>A0A1G4IE30</accession>
<dbReference type="GeneID" id="92376109"/>
<evidence type="ECO:0000256" key="1">
    <source>
        <dbReference type="ARBA" id="ARBA00002523"/>
    </source>
</evidence>
<dbReference type="InterPro" id="IPR025932">
    <property type="entry name" value="Trypano_VSG_B_N_dom"/>
</dbReference>
<sequence>MRLSAKTHIKFIFLVEALAATWHAAESTAGDRVNAVDFQVLCALVNLAQTDLSTASPQKTIAESALDTIRDIYVSLADPDWLKLYPEKPPQDTPTAKAVGCNKPEEETDCMANWTKWTAAKARAKTQGKDAKFPRLSDEMTKSPWGKQQAEYVAHLETEATRLYGQYKATEESAADPKNSGLQKQLDNALYGKDASSKDGKAPQTRSTTGTRNADCKGNNVGKSLIGDLFCLCAIDSTTSNAYSCGFDTAGCTATAWSSCTGTSAGATWTTIKEQCGAPTYTFGDQYGALGLSMAATMRCQQGYQHKNSSFLGAAQ</sequence>
<dbReference type="AlphaFoldDB" id="A0A1G4IE30"/>
<dbReference type="GO" id="GO:0005886">
    <property type="term" value="C:plasma membrane"/>
    <property type="evidence" value="ECO:0007669"/>
    <property type="project" value="UniProtKB-SubCell"/>
</dbReference>
<dbReference type="EMBL" id="CZPT02001492">
    <property type="protein sequence ID" value="SCU70595.1"/>
    <property type="molecule type" value="Genomic_DNA"/>
</dbReference>
<gene>
    <name evidence="12" type="ORF">TEOVI_000216900</name>
</gene>
<evidence type="ECO:0000256" key="9">
    <source>
        <dbReference type="SAM" id="MobiDB-lite"/>
    </source>
</evidence>
<keyword evidence="13" id="KW-1185">Reference proteome</keyword>
<evidence type="ECO:0000256" key="2">
    <source>
        <dbReference type="ARBA" id="ARBA00004609"/>
    </source>
</evidence>
<dbReference type="VEuPathDB" id="TriTrypDB:TEOVI_000216900"/>
<dbReference type="Proteomes" id="UP000195570">
    <property type="component" value="Unassembled WGS sequence"/>
</dbReference>
<evidence type="ECO:0000256" key="8">
    <source>
        <dbReference type="ARBA" id="ARBA00023288"/>
    </source>
</evidence>
<keyword evidence="5 10" id="KW-0732">Signal</keyword>
<reference evidence="12" key="1">
    <citation type="submission" date="2016-09" db="EMBL/GenBank/DDBJ databases">
        <authorList>
            <person name="Hebert L."/>
            <person name="Moumen B."/>
        </authorList>
    </citation>
    <scope>NUCLEOTIDE SEQUENCE [LARGE SCALE GENOMIC DNA]</scope>
    <source>
        <strain evidence="12">OVI</strain>
    </source>
</reference>
<feature type="chain" id="PRO_5009235429" evidence="10">
    <location>
        <begin position="20"/>
        <end position="316"/>
    </location>
</feature>
<keyword evidence="8" id="KW-0449">Lipoprotein</keyword>
<feature type="domain" description="Trypanosome variant surface glycoprotein B-type N-terminal" evidence="11">
    <location>
        <begin position="18"/>
        <end position="280"/>
    </location>
</feature>
<evidence type="ECO:0000256" key="6">
    <source>
        <dbReference type="ARBA" id="ARBA00023136"/>
    </source>
</evidence>
<comment type="caution">
    <text evidence="12">The sequence shown here is derived from an EMBL/GenBank/DDBJ whole genome shotgun (WGS) entry which is preliminary data.</text>
</comment>